<dbReference type="Proteomes" id="UP000321947">
    <property type="component" value="Unassembled WGS sequence"/>
</dbReference>
<reference evidence="2 3" key="1">
    <citation type="submission" date="2019-08" db="EMBL/GenBank/DDBJ databases">
        <title>Draft genome sequences of two oriental melons (Cucumis melo L. var makuwa).</title>
        <authorList>
            <person name="Kwon S.-Y."/>
        </authorList>
    </citation>
    <scope>NUCLEOTIDE SEQUENCE [LARGE SCALE GENOMIC DNA]</scope>
    <source>
        <strain evidence="3">cv. Chang Bougi</strain>
        <tissue evidence="2">Leaf</tissue>
    </source>
</reference>
<evidence type="ECO:0000313" key="2">
    <source>
        <dbReference type="EMBL" id="TYJ99677.1"/>
    </source>
</evidence>
<proteinExistence type="predicted"/>
<comment type="caution">
    <text evidence="2">The sequence shown here is derived from an EMBL/GenBank/DDBJ whole genome shotgun (WGS) entry which is preliminary data.</text>
</comment>
<dbReference type="AlphaFoldDB" id="A0A5D3BKM3"/>
<feature type="region of interest" description="Disordered" evidence="1">
    <location>
        <begin position="25"/>
        <end position="48"/>
    </location>
</feature>
<gene>
    <name evidence="2" type="ORF">E5676_scaffold562G00690</name>
</gene>
<evidence type="ECO:0000313" key="3">
    <source>
        <dbReference type="Proteomes" id="UP000321947"/>
    </source>
</evidence>
<evidence type="ECO:0000256" key="1">
    <source>
        <dbReference type="SAM" id="MobiDB-lite"/>
    </source>
</evidence>
<sequence>MKEGTSVKGHVIDMMMQFNIAEVNGGPIDKENQMKKGKGKTPKNSEGKKFAKGKCYHYNQNGYWLRNYLKYLTEKKSKKEAQEGEIILKVKPGKVVSAAATGDLKLFT</sequence>
<dbReference type="EMBL" id="SSTD01017617">
    <property type="protein sequence ID" value="TYJ99677.1"/>
    <property type="molecule type" value="Genomic_DNA"/>
</dbReference>
<name>A0A5D3BKM3_CUCMM</name>
<protein>
    <submittedName>
        <fullName evidence="2">Gag/pol protein</fullName>
    </submittedName>
</protein>
<organism evidence="2 3">
    <name type="scientific">Cucumis melo var. makuwa</name>
    <name type="common">Oriental melon</name>
    <dbReference type="NCBI Taxonomy" id="1194695"/>
    <lineage>
        <taxon>Eukaryota</taxon>
        <taxon>Viridiplantae</taxon>
        <taxon>Streptophyta</taxon>
        <taxon>Embryophyta</taxon>
        <taxon>Tracheophyta</taxon>
        <taxon>Spermatophyta</taxon>
        <taxon>Magnoliopsida</taxon>
        <taxon>eudicotyledons</taxon>
        <taxon>Gunneridae</taxon>
        <taxon>Pentapetalae</taxon>
        <taxon>rosids</taxon>
        <taxon>fabids</taxon>
        <taxon>Cucurbitales</taxon>
        <taxon>Cucurbitaceae</taxon>
        <taxon>Benincaseae</taxon>
        <taxon>Cucumis</taxon>
    </lineage>
</organism>
<accession>A0A5D3BKM3</accession>